<dbReference type="KEGG" id="ami:Amir_5615"/>
<dbReference type="STRING" id="446462.Amir_5615"/>
<proteinExistence type="predicted"/>
<dbReference type="HOGENOM" id="CLU_1375660_0_0_11"/>
<dbReference type="eggNOG" id="ENOG5033F29">
    <property type="taxonomic scope" value="Bacteria"/>
</dbReference>
<accession>C6WC43</accession>
<evidence type="ECO:0000313" key="2">
    <source>
        <dbReference type="Proteomes" id="UP000002213"/>
    </source>
</evidence>
<protein>
    <submittedName>
        <fullName evidence="1">Uncharacterized protein</fullName>
    </submittedName>
</protein>
<evidence type="ECO:0000313" key="1">
    <source>
        <dbReference type="EMBL" id="ACU39431.1"/>
    </source>
</evidence>
<dbReference type="AlphaFoldDB" id="C6WC43"/>
<keyword evidence="2" id="KW-1185">Reference proteome</keyword>
<dbReference type="Proteomes" id="UP000002213">
    <property type="component" value="Chromosome"/>
</dbReference>
<dbReference type="EMBL" id="CP001630">
    <property type="protein sequence ID" value="ACU39431.1"/>
    <property type="molecule type" value="Genomic_DNA"/>
</dbReference>
<gene>
    <name evidence="1" type="ordered locus">Amir_5615</name>
</gene>
<organism evidence="1 2">
    <name type="scientific">Actinosynnema mirum (strain ATCC 29888 / DSM 43827 / JCM 3225 / NBRC 14064 / NCIMB 13271 / NRRL B-12336 / IMRU 3971 / 101)</name>
    <dbReference type="NCBI Taxonomy" id="446462"/>
    <lineage>
        <taxon>Bacteria</taxon>
        <taxon>Bacillati</taxon>
        <taxon>Actinomycetota</taxon>
        <taxon>Actinomycetes</taxon>
        <taxon>Pseudonocardiales</taxon>
        <taxon>Pseudonocardiaceae</taxon>
        <taxon>Actinosynnema</taxon>
    </lineage>
</organism>
<name>C6WC43_ACTMD</name>
<reference evidence="1 2" key="1">
    <citation type="journal article" date="2009" name="Stand. Genomic Sci.">
        <title>Complete genome sequence of Actinosynnema mirum type strain (101).</title>
        <authorList>
            <person name="Land M."/>
            <person name="Lapidus A."/>
            <person name="Mayilraj S."/>
            <person name="Chen F."/>
            <person name="Copeland A."/>
            <person name="Del Rio T.G."/>
            <person name="Nolan M."/>
            <person name="Lucas S."/>
            <person name="Tice H."/>
            <person name="Cheng J.F."/>
            <person name="Chertkov O."/>
            <person name="Bruce D."/>
            <person name="Goodwin L."/>
            <person name="Pitluck S."/>
            <person name="Rohde M."/>
            <person name="Goker M."/>
            <person name="Pati A."/>
            <person name="Ivanova N."/>
            <person name="Mavromatis K."/>
            <person name="Chen A."/>
            <person name="Palaniappan K."/>
            <person name="Hauser L."/>
            <person name="Chang Y.J."/>
            <person name="Jeffries C.C."/>
            <person name="Brettin T."/>
            <person name="Detter J.C."/>
            <person name="Han C."/>
            <person name="Chain P."/>
            <person name="Tindall B.J."/>
            <person name="Bristow J."/>
            <person name="Eisen J.A."/>
            <person name="Markowitz V."/>
            <person name="Hugenholtz P."/>
            <person name="Kyrpides N.C."/>
            <person name="Klenk H.P."/>
        </authorList>
    </citation>
    <scope>NUCLEOTIDE SEQUENCE [LARGE SCALE GENOMIC DNA]</scope>
    <source>
        <strain evidence="2">ATCC 29888 / DSM 43827 / JCM 3225 / NBRC 14064 / NCIMB 13271 / NRRL B-12336 / IMRU 3971 / 101</strain>
    </source>
</reference>
<sequence length="198" mass="21641">MTTACSQGHSVRPCPCRWEARPTDYGAVVLPLGDSVVHSETDDCVCGPTSELVPNPHGPDGWLVVHHSLDGRERTEKPKGGRHVLMPAHYRKRPVVIEAMQWTGTNEADLQAWTGAGRFHAIAPEDRSDDPDQTAALFVDANSAWLGITTGEWVLRDSAGFYPCKAEVFAATYEAVAPVADQRVDVLRRVADGLTRLE</sequence>